<accession>Q53MR6</accession>
<keyword evidence="2" id="KW-1133">Transmembrane helix</keyword>
<evidence type="ECO:0000313" key="4">
    <source>
        <dbReference type="EMBL" id="EAZ18111.1"/>
    </source>
</evidence>
<gene>
    <name evidence="3" type="ordered locus">LOC_Os11g18660</name>
    <name evidence="4" type="ORF">OsJ_33658</name>
</gene>
<accession>A3CAJ8</accession>
<keyword evidence="2" id="KW-0812">Transmembrane</keyword>
<feature type="compositionally biased region" description="Low complexity" evidence="1">
    <location>
        <begin position="134"/>
        <end position="150"/>
    </location>
</feature>
<feature type="compositionally biased region" description="Basic residues" evidence="1">
    <location>
        <begin position="123"/>
        <end position="133"/>
    </location>
</feature>
<feature type="compositionally biased region" description="Basic and acidic residues" evidence="1">
    <location>
        <begin position="95"/>
        <end position="105"/>
    </location>
</feature>
<evidence type="ECO:0000313" key="5">
    <source>
        <dbReference type="Proteomes" id="UP000000763"/>
    </source>
</evidence>
<reference evidence="5" key="1">
    <citation type="journal article" date="2005" name="Nature">
        <title>The map-based sequence of the rice genome.</title>
        <authorList>
            <consortium name="International rice genome sequencing project (IRGSP)"/>
            <person name="Matsumoto T."/>
            <person name="Wu J."/>
            <person name="Kanamori H."/>
            <person name="Katayose Y."/>
            <person name="Fujisawa M."/>
            <person name="Namiki N."/>
            <person name="Mizuno H."/>
            <person name="Yamamoto K."/>
            <person name="Antonio B.A."/>
            <person name="Baba T."/>
            <person name="Sakata K."/>
            <person name="Nagamura Y."/>
            <person name="Aoki H."/>
            <person name="Arikawa K."/>
            <person name="Arita K."/>
            <person name="Bito T."/>
            <person name="Chiden Y."/>
            <person name="Fujitsuka N."/>
            <person name="Fukunaka R."/>
            <person name="Hamada M."/>
            <person name="Harada C."/>
            <person name="Hayashi A."/>
            <person name="Hijishita S."/>
            <person name="Honda M."/>
            <person name="Hosokawa S."/>
            <person name="Ichikawa Y."/>
            <person name="Idonuma A."/>
            <person name="Iijima M."/>
            <person name="Ikeda M."/>
            <person name="Ikeno M."/>
            <person name="Ito K."/>
            <person name="Ito S."/>
            <person name="Ito T."/>
            <person name="Ito Y."/>
            <person name="Ito Y."/>
            <person name="Iwabuchi A."/>
            <person name="Kamiya K."/>
            <person name="Karasawa W."/>
            <person name="Kurita K."/>
            <person name="Katagiri S."/>
            <person name="Kikuta A."/>
            <person name="Kobayashi H."/>
            <person name="Kobayashi N."/>
            <person name="Machita K."/>
            <person name="Maehara T."/>
            <person name="Masukawa M."/>
            <person name="Mizubayashi T."/>
            <person name="Mukai Y."/>
            <person name="Nagasaki H."/>
            <person name="Nagata Y."/>
            <person name="Naito S."/>
            <person name="Nakashima M."/>
            <person name="Nakama Y."/>
            <person name="Nakamichi Y."/>
            <person name="Nakamura M."/>
            <person name="Meguro A."/>
            <person name="Negishi M."/>
            <person name="Ohta I."/>
            <person name="Ohta T."/>
            <person name="Okamoto M."/>
            <person name="Ono N."/>
            <person name="Saji S."/>
            <person name="Sakaguchi M."/>
            <person name="Sakai K."/>
            <person name="Shibata M."/>
            <person name="Shimokawa T."/>
            <person name="Song J."/>
            <person name="Takazaki Y."/>
            <person name="Terasawa K."/>
            <person name="Tsugane M."/>
            <person name="Tsuji K."/>
            <person name="Ueda S."/>
            <person name="Waki K."/>
            <person name="Yamagata H."/>
            <person name="Yamamoto M."/>
            <person name="Yamamoto S."/>
            <person name="Yamane H."/>
            <person name="Yoshiki S."/>
            <person name="Yoshihara R."/>
            <person name="Yukawa K."/>
            <person name="Zhong H."/>
            <person name="Yano M."/>
            <person name="Yuan Q."/>
            <person name="Ouyang S."/>
            <person name="Liu J."/>
            <person name="Jones K.M."/>
            <person name="Gansberger K."/>
            <person name="Moffat K."/>
            <person name="Hill J."/>
            <person name="Bera J."/>
            <person name="Fadrosh D."/>
            <person name="Jin S."/>
            <person name="Johri S."/>
            <person name="Kim M."/>
            <person name="Overton L."/>
            <person name="Reardon M."/>
            <person name="Tsitrin T."/>
            <person name="Vuong H."/>
            <person name="Weaver B."/>
            <person name="Ciecko A."/>
            <person name="Tallon L."/>
            <person name="Jackson J."/>
            <person name="Pai G."/>
            <person name="Aken S.V."/>
            <person name="Utterback T."/>
            <person name="Reidmuller S."/>
            <person name="Feldblyum T."/>
            <person name="Hsiao J."/>
            <person name="Zismann V."/>
            <person name="Iobst S."/>
            <person name="de Vazeille A.R."/>
            <person name="Buell C.R."/>
            <person name="Ying K."/>
            <person name="Li Y."/>
            <person name="Lu T."/>
            <person name="Huang Y."/>
            <person name="Zhao Q."/>
            <person name="Feng Q."/>
            <person name="Zhang L."/>
            <person name="Zhu J."/>
            <person name="Weng Q."/>
            <person name="Mu J."/>
            <person name="Lu Y."/>
            <person name="Fan D."/>
            <person name="Liu Y."/>
            <person name="Guan J."/>
            <person name="Zhang Y."/>
            <person name="Yu S."/>
            <person name="Liu X."/>
            <person name="Zhang Y."/>
            <person name="Hong G."/>
            <person name="Han B."/>
            <person name="Choisne N."/>
            <person name="Demange N."/>
            <person name="Orjeda G."/>
            <person name="Samain S."/>
            <person name="Cattolico L."/>
            <person name="Pelletier E."/>
            <person name="Couloux A."/>
            <person name="Segurens B."/>
            <person name="Wincker P."/>
            <person name="D'Hont A."/>
            <person name="Scarpelli C."/>
            <person name="Weissenbach J."/>
            <person name="Salanoubat M."/>
            <person name="Quetier F."/>
            <person name="Yu Y."/>
            <person name="Kim H.R."/>
            <person name="Rambo T."/>
            <person name="Currie J."/>
            <person name="Collura K."/>
            <person name="Luo M."/>
            <person name="Yang T."/>
            <person name="Ammiraju J.S.S."/>
            <person name="Engler F."/>
            <person name="Soderlund C."/>
            <person name="Wing R.A."/>
            <person name="Palmer L.E."/>
            <person name="de la Bastide M."/>
            <person name="Spiegel L."/>
            <person name="Nascimento L."/>
            <person name="Zutavern T."/>
            <person name="O'Shaughnessy A."/>
            <person name="Dike S."/>
            <person name="Dedhia N."/>
            <person name="Preston R."/>
            <person name="Balija V."/>
            <person name="McCombie W.R."/>
            <person name="Chow T."/>
            <person name="Chen H."/>
            <person name="Chung M."/>
            <person name="Chen C."/>
            <person name="Shaw J."/>
            <person name="Wu H."/>
            <person name="Hsiao K."/>
            <person name="Chao Y."/>
            <person name="Chu M."/>
            <person name="Cheng C."/>
            <person name="Hour A."/>
            <person name="Lee P."/>
            <person name="Lin S."/>
            <person name="Lin Y."/>
            <person name="Liou J."/>
            <person name="Liu S."/>
            <person name="Hsing Y."/>
            <person name="Raghuvanshi S."/>
            <person name="Mohanty A."/>
            <person name="Bharti A.K."/>
            <person name="Gaur A."/>
            <person name="Gupta V."/>
            <person name="Kumar D."/>
            <person name="Ravi V."/>
            <person name="Vij S."/>
            <person name="Kapur A."/>
            <person name="Khurana P."/>
            <person name="Khurana P."/>
            <person name="Khurana J.P."/>
            <person name="Tyagi A.K."/>
            <person name="Gaikwad K."/>
            <person name="Singh A."/>
            <person name="Dalal V."/>
            <person name="Srivastava S."/>
            <person name="Dixit A."/>
            <person name="Pal A.K."/>
            <person name="Ghazi I.A."/>
            <person name="Yadav M."/>
            <person name="Pandit A."/>
            <person name="Bhargava A."/>
            <person name="Sureshbabu K."/>
            <person name="Batra K."/>
            <person name="Sharma T.R."/>
            <person name="Mohapatra T."/>
            <person name="Singh N.K."/>
            <person name="Messing J."/>
            <person name="Nelson A.B."/>
            <person name="Fuks G."/>
            <person name="Kavchok S."/>
            <person name="Keizer G."/>
            <person name="Linton E."/>
            <person name="Llaca V."/>
            <person name="Song R."/>
            <person name="Tanyolac B."/>
            <person name="Young S."/>
            <person name="Ho-Il K."/>
            <person name="Hahn J.H."/>
            <person name="Sangsakoo G."/>
            <person name="Vanavichit A."/>
            <person name="de Mattos Luiz.A.T."/>
            <person name="Zimmer P.D."/>
            <person name="Malone G."/>
            <person name="Dellagostin O."/>
            <person name="de Oliveira A.C."/>
            <person name="Bevan M."/>
            <person name="Bancroft I."/>
            <person name="Minx P."/>
            <person name="Cordum H."/>
            <person name="Wilson R."/>
            <person name="Cheng Z."/>
            <person name="Jin W."/>
            <person name="Jiang J."/>
            <person name="Leong S.A."/>
            <person name="Iwama H."/>
            <person name="Gojobori T."/>
            <person name="Itoh T."/>
            <person name="Niimura Y."/>
            <person name="Fujii Y."/>
            <person name="Habara T."/>
            <person name="Sakai H."/>
            <person name="Sato Y."/>
            <person name="Wilson G."/>
            <person name="Kumar K."/>
            <person name="McCouch S."/>
            <person name="Juretic N."/>
            <person name="Hoen D."/>
            <person name="Wright S."/>
            <person name="Bruskiewich R."/>
            <person name="Bureau T."/>
            <person name="Miyao A."/>
            <person name="Hirochika H."/>
            <person name="Nishikawa T."/>
            <person name="Kadowaki K."/>
            <person name="Sugiura M."/>
            <person name="Burr B."/>
            <person name="Sasaki T."/>
        </authorList>
    </citation>
    <scope>NUCLEOTIDE SEQUENCE [LARGE SCALE GENOMIC DNA]</scope>
    <source>
        <strain evidence="5">cv. Nipponbare</strain>
    </source>
</reference>
<evidence type="ECO:0000313" key="3">
    <source>
        <dbReference type="EMBL" id="AAX92964.1"/>
    </source>
</evidence>
<evidence type="ECO:0000256" key="1">
    <source>
        <dbReference type="SAM" id="MobiDB-lite"/>
    </source>
</evidence>
<keyword evidence="2" id="KW-0472">Membrane</keyword>
<reference evidence="3" key="4">
    <citation type="submission" date="2006-11" db="EMBL/GenBank/DDBJ databases">
        <title>.</title>
        <authorList>
            <person name="Buell C."/>
            <person name="Yuan Q."/>
            <person name="Ouyang S."/>
            <person name="Liu J."/>
            <person name="Wang A."/>
            <person name="Maiti R."/>
            <person name="Lin H."/>
            <person name="Zhu W."/>
            <person name="Hamilton J."/>
            <person name="Jones K."/>
            <person name="Tallon L."/>
            <person name="Feldblyum T."/>
            <person name="Tsitrin T."/>
            <person name="Bera J."/>
            <person name="Kim M."/>
            <person name="Jin S."/>
            <person name="Fadrosh D."/>
            <person name="Vuong H."/>
            <person name="Overton II L."/>
            <person name="Reardon M."/>
            <person name="Weaver B."/>
            <person name="Johri S."/>
            <person name="Lewis M."/>
            <person name="Utterback T."/>
            <person name="Van Aken S."/>
            <person name="Wortman J."/>
            <person name="Haas B."/>
            <person name="Koo H."/>
            <person name="Zismann V."/>
            <person name="Hsiao J."/>
            <person name="Iobst S."/>
            <person name="de Vazeilles A."/>
            <person name="White O."/>
            <person name="Salzberg S."/>
            <person name="Fraser C."/>
        </authorList>
    </citation>
    <scope>NUCLEOTIDE SEQUENCE</scope>
</reference>
<name>Q53MR6_ORYSJ</name>
<dbReference type="EMBL" id="CM000148">
    <property type="protein sequence ID" value="EAZ18111.1"/>
    <property type="molecule type" value="Genomic_DNA"/>
</dbReference>
<feature type="region of interest" description="Disordered" evidence="1">
    <location>
        <begin position="95"/>
        <end position="187"/>
    </location>
</feature>
<sequence>MATTALADRSASGGPRVAFTSGVWCDAALPLIKHAYRDAVLGRYNRTMPRPSPSTSRTRSRCQFRAMRIIILNFLTLFLIWLGFLEGRESKKADQRVDAAGDEGPHQLCPAAGIHRPDDGHRARQRHLPRRSRSTASTSSTTCRTCCRATPNSTSPCKTGSRCSSSTTARRISITSPRKRGRGGSNDDDLTKYAMVIFLPDVRDGLRGLVEKMASRPNRCGSASSWCPSSRCPSPTASSESLGSWGSGCRSHLSSPTCSSWWRTTALACRCL</sequence>
<feature type="transmembrane region" description="Helical" evidence="2">
    <location>
        <begin position="66"/>
        <end position="85"/>
    </location>
</feature>
<dbReference type="AlphaFoldDB" id="Q53MR6"/>
<dbReference type="Proteomes" id="UP000000763">
    <property type="component" value="Chromosome 11"/>
</dbReference>
<protein>
    <submittedName>
        <fullName evidence="4">Uncharacterized protein</fullName>
    </submittedName>
</protein>
<dbReference type="EMBL" id="AC135596">
    <property type="protein sequence ID" value="AAX92964.1"/>
    <property type="molecule type" value="Genomic_DNA"/>
</dbReference>
<reference evidence="3" key="3">
    <citation type="submission" date="2005-04" db="EMBL/GenBank/DDBJ databases">
        <authorList>
            <person name="Buell R."/>
        </authorList>
    </citation>
    <scope>NUCLEOTIDE SEQUENCE</scope>
</reference>
<reference evidence="4" key="6">
    <citation type="submission" date="2008-12" db="EMBL/GenBank/DDBJ databases">
        <title>Improved gene annotation of the rice (Oryza sativa) genomes.</title>
        <authorList>
            <person name="Wang J."/>
            <person name="Li R."/>
            <person name="Fan W."/>
            <person name="Huang Q."/>
            <person name="Zhang J."/>
            <person name="Zhou Y."/>
            <person name="Hu Y."/>
            <person name="Zi S."/>
            <person name="Li J."/>
            <person name="Ni P."/>
            <person name="Zheng H."/>
            <person name="Zhang Y."/>
            <person name="Zhao M."/>
            <person name="Hao Q."/>
            <person name="McDermott J."/>
            <person name="Samudrala R."/>
            <person name="Kristiansen K."/>
            <person name="Wong G.K.-S."/>
        </authorList>
    </citation>
    <scope>NUCLEOTIDE SEQUENCE</scope>
</reference>
<reference evidence="5" key="5">
    <citation type="journal article" date="2008" name="Nucleic Acids Res.">
        <title>The rice annotation project database (RAP-DB): 2008 update.</title>
        <authorList>
            <consortium name="The rice annotation project (RAP)"/>
        </authorList>
    </citation>
    <scope>GENOME REANNOTATION</scope>
    <source>
        <strain evidence="5">cv. Nipponbare</strain>
    </source>
</reference>
<organism evidence="4">
    <name type="scientific">Oryza sativa subsp. japonica</name>
    <name type="common">Rice</name>
    <dbReference type="NCBI Taxonomy" id="39947"/>
    <lineage>
        <taxon>Eukaryota</taxon>
        <taxon>Viridiplantae</taxon>
        <taxon>Streptophyta</taxon>
        <taxon>Embryophyta</taxon>
        <taxon>Tracheophyta</taxon>
        <taxon>Spermatophyta</taxon>
        <taxon>Magnoliopsida</taxon>
        <taxon>Liliopsida</taxon>
        <taxon>Poales</taxon>
        <taxon>Poaceae</taxon>
        <taxon>BOP clade</taxon>
        <taxon>Oryzoideae</taxon>
        <taxon>Oryzeae</taxon>
        <taxon>Oryzinae</taxon>
        <taxon>Oryza</taxon>
        <taxon>Oryza sativa</taxon>
    </lineage>
</organism>
<reference evidence="4" key="2">
    <citation type="journal article" date="2005" name="PLoS Biol.">
        <title>The genomes of Oryza sativa: a history of duplications.</title>
        <authorList>
            <person name="Yu J."/>
            <person name="Wang J."/>
            <person name="Lin W."/>
            <person name="Li S."/>
            <person name="Li H."/>
            <person name="Zhou J."/>
            <person name="Ni P."/>
            <person name="Dong W."/>
            <person name="Hu S."/>
            <person name="Zeng C."/>
            <person name="Zhang J."/>
            <person name="Zhang Y."/>
            <person name="Li R."/>
            <person name="Xu Z."/>
            <person name="Li S."/>
            <person name="Li X."/>
            <person name="Zheng H."/>
            <person name="Cong L."/>
            <person name="Lin L."/>
            <person name="Yin J."/>
            <person name="Geng J."/>
            <person name="Li G."/>
            <person name="Shi J."/>
            <person name="Liu J."/>
            <person name="Lv H."/>
            <person name="Li J."/>
            <person name="Wang J."/>
            <person name="Deng Y."/>
            <person name="Ran L."/>
            <person name="Shi X."/>
            <person name="Wang X."/>
            <person name="Wu Q."/>
            <person name="Li C."/>
            <person name="Ren X."/>
            <person name="Wang J."/>
            <person name="Wang X."/>
            <person name="Li D."/>
            <person name="Liu D."/>
            <person name="Zhang X."/>
            <person name="Ji Z."/>
            <person name="Zhao W."/>
            <person name="Sun Y."/>
            <person name="Zhang Z."/>
            <person name="Bao J."/>
            <person name="Han Y."/>
            <person name="Dong L."/>
            <person name="Ji J."/>
            <person name="Chen P."/>
            <person name="Wu S."/>
            <person name="Liu J."/>
            <person name="Xiao Y."/>
            <person name="Bu D."/>
            <person name="Tan J."/>
            <person name="Yang L."/>
            <person name="Ye C."/>
            <person name="Zhang J."/>
            <person name="Xu J."/>
            <person name="Zhou Y."/>
            <person name="Yu Y."/>
            <person name="Zhang B."/>
            <person name="Zhuang S."/>
            <person name="Wei H."/>
            <person name="Liu B."/>
            <person name="Lei M."/>
            <person name="Yu H."/>
            <person name="Li Y."/>
            <person name="Xu H."/>
            <person name="Wei S."/>
            <person name="He X."/>
            <person name="Fang L."/>
            <person name="Zhang Z."/>
            <person name="Zhang Y."/>
            <person name="Huang X."/>
            <person name="Su Z."/>
            <person name="Tong W."/>
            <person name="Li J."/>
            <person name="Tong Z."/>
            <person name="Li S."/>
            <person name="Ye J."/>
            <person name="Wang L."/>
            <person name="Fang L."/>
            <person name="Lei T."/>
            <person name="Chen C."/>
            <person name="Chen H."/>
            <person name="Xu Z."/>
            <person name="Li H."/>
            <person name="Huang H."/>
            <person name="Zhang F."/>
            <person name="Xu H."/>
            <person name="Li N."/>
            <person name="Zhao C."/>
            <person name="Li S."/>
            <person name="Dong L."/>
            <person name="Huang Y."/>
            <person name="Li L."/>
            <person name="Xi Y."/>
            <person name="Qi Q."/>
            <person name="Li W."/>
            <person name="Zhang B."/>
            <person name="Hu W."/>
            <person name="Zhang Y."/>
            <person name="Tian X."/>
            <person name="Jiao Y."/>
            <person name="Liang X."/>
            <person name="Jin J."/>
            <person name="Gao L."/>
            <person name="Zheng W."/>
            <person name="Hao B."/>
            <person name="Liu S."/>
            <person name="Wang W."/>
            <person name="Yuan L."/>
            <person name="Cao M."/>
            <person name="McDermott J."/>
            <person name="Samudrala R."/>
            <person name="Wang J."/>
            <person name="Wong G.K."/>
            <person name="Yang H."/>
        </authorList>
    </citation>
    <scope>NUCLEOTIDE SEQUENCE [LARGE SCALE GENOMIC DNA]</scope>
</reference>
<evidence type="ECO:0000256" key="2">
    <source>
        <dbReference type="SAM" id="Phobius"/>
    </source>
</evidence>
<feature type="compositionally biased region" description="Low complexity" evidence="1">
    <location>
        <begin position="159"/>
        <end position="176"/>
    </location>
</feature>
<proteinExistence type="predicted"/>
<dbReference type="Proteomes" id="UP000007752">
    <property type="component" value="Chromosome 11"/>
</dbReference>